<feature type="region of interest" description="Disordered" evidence="1">
    <location>
        <begin position="1"/>
        <end position="53"/>
    </location>
</feature>
<reference evidence="2" key="2">
    <citation type="submission" date="2020-09" db="EMBL/GenBank/DDBJ databases">
        <authorList>
            <person name="Sun Q."/>
            <person name="Ohkuma M."/>
        </authorList>
    </citation>
    <scope>NUCLEOTIDE SEQUENCE</scope>
    <source>
        <strain evidence="2">JCM 4637</strain>
    </source>
</reference>
<evidence type="ECO:0000313" key="3">
    <source>
        <dbReference type="Proteomes" id="UP000638353"/>
    </source>
</evidence>
<dbReference type="InterPro" id="IPR029063">
    <property type="entry name" value="SAM-dependent_MTases_sf"/>
</dbReference>
<dbReference type="AlphaFoldDB" id="A0A918WU15"/>
<dbReference type="Proteomes" id="UP000638353">
    <property type="component" value="Unassembled WGS sequence"/>
</dbReference>
<dbReference type="RefSeq" id="WP_229897507.1">
    <property type="nucleotide sequence ID" value="NZ_BMVC01000002.1"/>
</dbReference>
<comment type="caution">
    <text evidence="2">The sequence shown here is derived from an EMBL/GenBank/DDBJ whole genome shotgun (WGS) entry which is preliminary data.</text>
</comment>
<dbReference type="CDD" id="cd02440">
    <property type="entry name" value="AdoMet_MTases"/>
    <property type="match status" value="1"/>
</dbReference>
<name>A0A918WU15_9ACTN</name>
<protein>
    <recommendedName>
        <fullName evidence="4">Methyltransferase domain-containing protein</fullName>
    </recommendedName>
</protein>
<organism evidence="2 3">
    <name type="scientific">Streptomyces finlayi</name>
    <dbReference type="NCBI Taxonomy" id="67296"/>
    <lineage>
        <taxon>Bacteria</taxon>
        <taxon>Bacillati</taxon>
        <taxon>Actinomycetota</taxon>
        <taxon>Actinomycetes</taxon>
        <taxon>Kitasatosporales</taxon>
        <taxon>Streptomycetaceae</taxon>
        <taxon>Streptomyces</taxon>
    </lineage>
</organism>
<dbReference type="EMBL" id="BMVC01000002">
    <property type="protein sequence ID" value="GHC82816.1"/>
    <property type="molecule type" value="Genomic_DNA"/>
</dbReference>
<evidence type="ECO:0000313" key="2">
    <source>
        <dbReference type="EMBL" id="GHC82816.1"/>
    </source>
</evidence>
<reference evidence="2" key="1">
    <citation type="journal article" date="2014" name="Int. J. Syst. Evol. Microbiol.">
        <title>Complete genome sequence of Corynebacterium casei LMG S-19264T (=DSM 44701T), isolated from a smear-ripened cheese.</title>
        <authorList>
            <consortium name="US DOE Joint Genome Institute (JGI-PGF)"/>
            <person name="Walter F."/>
            <person name="Albersmeier A."/>
            <person name="Kalinowski J."/>
            <person name="Ruckert C."/>
        </authorList>
    </citation>
    <scope>NUCLEOTIDE SEQUENCE</scope>
    <source>
        <strain evidence="2">JCM 4637</strain>
    </source>
</reference>
<sequence length="297" mass="32864">MSTNSGTSTPIAQQDLDPAPQQGLSTVPPQDAPPVPMGELQQSEHGEGHDYAAGSPHIRHHSVRERLVRTIHTTVADTIRRNGRCLVTEVGAGHGTFTDHLLAAGAEVVVTEMSAPSADFLRERYRYNPRVTVRHDPYGEAAFEGERPDLVACLSVLHHIPDYLGTVAALAERITPGGSFLSFQDPLYYPRRNAASLGLDRAAYAWWRIGQGGFARGAATRLRRLRGELDESNPADMVEYHVVRDGCDERALHGILRHEFASVEVDRYWSTQSPLLQYVGERFGPYTTFGIVARDRK</sequence>
<dbReference type="Pfam" id="PF13489">
    <property type="entry name" value="Methyltransf_23"/>
    <property type="match status" value="1"/>
</dbReference>
<evidence type="ECO:0000256" key="1">
    <source>
        <dbReference type="SAM" id="MobiDB-lite"/>
    </source>
</evidence>
<accession>A0A918WU15</accession>
<dbReference type="Gene3D" id="3.40.50.150">
    <property type="entry name" value="Vaccinia Virus protein VP39"/>
    <property type="match status" value="1"/>
</dbReference>
<proteinExistence type="predicted"/>
<evidence type="ECO:0008006" key="4">
    <source>
        <dbReference type="Google" id="ProtNLM"/>
    </source>
</evidence>
<feature type="compositionally biased region" description="Polar residues" evidence="1">
    <location>
        <begin position="1"/>
        <end position="12"/>
    </location>
</feature>
<dbReference type="SUPFAM" id="SSF53335">
    <property type="entry name" value="S-adenosyl-L-methionine-dependent methyltransferases"/>
    <property type="match status" value="1"/>
</dbReference>
<gene>
    <name evidence="2" type="ORF">GCM10010334_11370</name>
</gene>